<accession>A0A2T0FLB8</accession>
<comment type="similarity">
    <text evidence="2 6">Belongs to the Mediator complex subunit 10 family.</text>
</comment>
<keyword evidence="3 6" id="KW-0805">Transcription regulation</keyword>
<keyword evidence="4 6" id="KW-0804">Transcription</keyword>
<dbReference type="EMBL" id="NDIQ01000022">
    <property type="protein sequence ID" value="PRT55779.1"/>
    <property type="molecule type" value="Genomic_DNA"/>
</dbReference>
<dbReference type="OrthoDB" id="337270at2759"/>
<comment type="subcellular location">
    <subcellularLocation>
        <location evidence="1 6">Nucleus</location>
    </subcellularLocation>
</comment>
<dbReference type="GO" id="GO:0016592">
    <property type="term" value="C:mediator complex"/>
    <property type="evidence" value="ECO:0007669"/>
    <property type="project" value="InterPro"/>
</dbReference>
<keyword evidence="6" id="KW-0010">Activator</keyword>
<evidence type="ECO:0000256" key="5">
    <source>
        <dbReference type="ARBA" id="ARBA00023242"/>
    </source>
</evidence>
<dbReference type="GO" id="GO:0006357">
    <property type="term" value="P:regulation of transcription by RNA polymerase II"/>
    <property type="evidence" value="ECO:0007669"/>
    <property type="project" value="InterPro"/>
</dbReference>
<name>A0A2T0FLB8_9ASCO</name>
<dbReference type="AlphaFoldDB" id="A0A2T0FLB8"/>
<evidence type="ECO:0000313" key="7">
    <source>
        <dbReference type="EMBL" id="PRT55779.1"/>
    </source>
</evidence>
<dbReference type="STRING" id="45607.A0A2T0FLB8"/>
<evidence type="ECO:0000256" key="3">
    <source>
        <dbReference type="ARBA" id="ARBA00023015"/>
    </source>
</evidence>
<keyword evidence="5 6" id="KW-0539">Nucleus</keyword>
<sequence length="150" mass="16672">MSAGLHTGLPTPTEGNSALENIRMDMENLTQSLIELGVVVHDYVGEEGTQVALEHKTKDLVSELRSAAQHADSLEDTAVPTAVIEYLEDGRNPDIYSREFIETLVMQNQFIRGKMLAMAQFKDIFVSHLADQFDWMKEDLQNAADMTAAS</sequence>
<evidence type="ECO:0000313" key="8">
    <source>
        <dbReference type="Proteomes" id="UP000238350"/>
    </source>
</evidence>
<comment type="subunit">
    <text evidence="6">Component of the Mediator complex.</text>
</comment>
<evidence type="ECO:0000256" key="4">
    <source>
        <dbReference type="ARBA" id="ARBA00023163"/>
    </source>
</evidence>
<evidence type="ECO:0000256" key="2">
    <source>
        <dbReference type="ARBA" id="ARBA00005389"/>
    </source>
</evidence>
<dbReference type="Proteomes" id="UP000238350">
    <property type="component" value="Unassembled WGS sequence"/>
</dbReference>
<dbReference type="InterPro" id="IPR019145">
    <property type="entry name" value="Mediator_Med10"/>
</dbReference>
<dbReference type="GO" id="GO:0003712">
    <property type="term" value="F:transcription coregulator activity"/>
    <property type="evidence" value="ECO:0007669"/>
    <property type="project" value="InterPro"/>
</dbReference>
<evidence type="ECO:0000256" key="1">
    <source>
        <dbReference type="ARBA" id="ARBA00004123"/>
    </source>
</evidence>
<proteinExistence type="inferred from homology"/>
<keyword evidence="8" id="KW-1185">Reference proteome</keyword>
<comment type="function">
    <text evidence="6">Component of the Mediator complex, a coactivator involved in the regulated transcription of nearly all RNA polymerase II-dependent genes. Mediator functions as a bridge to convey information from gene-specific regulatory proteins to the basal RNA polymerase II transcription machinery. Mediator is recruited to promoters by direct interactions with regulatory proteins and serves as a scaffold for the assembly of a functional preinitiation complex with RNA polymerase II and the general transcription factors.</text>
</comment>
<comment type="caution">
    <text evidence="7">The sequence shown here is derived from an EMBL/GenBank/DDBJ whole genome shotgun (WGS) entry which is preliminary data.</text>
</comment>
<organism evidence="7 8">
    <name type="scientific">Wickerhamiella sorbophila</name>
    <dbReference type="NCBI Taxonomy" id="45607"/>
    <lineage>
        <taxon>Eukaryota</taxon>
        <taxon>Fungi</taxon>
        <taxon>Dikarya</taxon>
        <taxon>Ascomycota</taxon>
        <taxon>Saccharomycotina</taxon>
        <taxon>Dipodascomycetes</taxon>
        <taxon>Dipodascales</taxon>
        <taxon>Trichomonascaceae</taxon>
        <taxon>Wickerhamiella</taxon>
    </lineage>
</organism>
<dbReference type="Pfam" id="PF09748">
    <property type="entry name" value="Med10"/>
    <property type="match status" value="1"/>
</dbReference>
<gene>
    <name evidence="6" type="primary">MED10</name>
    <name evidence="7" type="ORF">B9G98_03399</name>
</gene>
<reference evidence="7 8" key="1">
    <citation type="submission" date="2017-04" db="EMBL/GenBank/DDBJ databases">
        <title>Genome sequencing of [Candida] sorbophila.</title>
        <authorList>
            <person name="Ahn J.O."/>
        </authorList>
    </citation>
    <scope>NUCLEOTIDE SEQUENCE [LARGE SCALE GENOMIC DNA]</scope>
    <source>
        <strain evidence="7 8">DS02</strain>
    </source>
</reference>
<evidence type="ECO:0000256" key="6">
    <source>
        <dbReference type="RuleBase" id="RU364146"/>
    </source>
</evidence>
<protein>
    <recommendedName>
        <fullName evidence="6">Mediator of RNA polymerase II transcription subunit 10</fullName>
    </recommendedName>
    <alternativeName>
        <fullName evidence="6">Mediator complex subunit 10</fullName>
    </alternativeName>
</protein>